<evidence type="ECO:0000259" key="1">
    <source>
        <dbReference type="PROSITE" id="PS51186"/>
    </source>
</evidence>
<dbReference type="eggNOG" id="COG1247">
    <property type="taxonomic scope" value="Bacteria"/>
</dbReference>
<dbReference type="AlphaFoldDB" id="E3I3U9"/>
<dbReference type="HOGENOM" id="CLU_013985_4_2_5"/>
<dbReference type="CDD" id="cd04301">
    <property type="entry name" value="NAT_SF"/>
    <property type="match status" value="1"/>
</dbReference>
<dbReference type="PROSITE" id="PS51186">
    <property type="entry name" value="GNAT"/>
    <property type="match status" value="1"/>
</dbReference>
<feature type="domain" description="N-acetyltransferase" evidence="1">
    <location>
        <begin position="12"/>
        <end position="175"/>
    </location>
</feature>
<dbReference type="PANTHER" id="PTHR43072:SF8">
    <property type="entry name" value="ACYLTRANSFERASE FABY-RELATED"/>
    <property type="match status" value="1"/>
</dbReference>
<keyword evidence="2" id="KW-0808">Transferase</keyword>
<evidence type="ECO:0000313" key="3">
    <source>
        <dbReference type="Proteomes" id="UP000001399"/>
    </source>
</evidence>
<dbReference type="RefSeq" id="WP_013419894.1">
    <property type="nucleotide sequence ID" value="NC_014664.1"/>
</dbReference>
<dbReference type="PANTHER" id="PTHR43072">
    <property type="entry name" value="N-ACETYLTRANSFERASE"/>
    <property type="match status" value="1"/>
</dbReference>
<proteinExistence type="predicted"/>
<sequence length="190" mass="20503">MIKRDAQDTAAVSVRDARECDMAAVHAIYAHHVLDGLASFEEVAPSVEEMAMRRESVLASGLPYLVAERGGAVVGYAYAGLYRLRSAYRYTIEDSVYVADGLRGCGIGSVLLAELLARCEAGPWRQMVAVIGDSGNAGSIALHKRMGFHPAGVLVSAGFKFGRWVDSVLMQRRLGEGDRTLPESDRAKSL</sequence>
<dbReference type="Pfam" id="PF00583">
    <property type="entry name" value="Acetyltransf_1"/>
    <property type="match status" value="1"/>
</dbReference>
<dbReference type="InterPro" id="IPR000182">
    <property type="entry name" value="GNAT_dom"/>
</dbReference>
<keyword evidence="3" id="KW-1185">Reference proteome</keyword>
<protein>
    <submittedName>
        <fullName evidence="2">Phosphinothricin acetyltransferase</fullName>
    </submittedName>
</protein>
<accession>E3I3U9</accession>
<dbReference type="InterPro" id="IPR016181">
    <property type="entry name" value="Acyl_CoA_acyltransferase"/>
</dbReference>
<organism evidence="2 3">
    <name type="scientific">Rhodomicrobium vannielii (strain ATCC 17100 / DSM 162 / LMG 4299 / NCIMB 10020 / ATH 3.1.1)</name>
    <dbReference type="NCBI Taxonomy" id="648757"/>
    <lineage>
        <taxon>Bacteria</taxon>
        <taxon>Pseudomonadati</taxon>
        <taxon>Pseudomonadota</taxon>
        <taxon>Alphaproteobacteria</taxon>
        <taxon>Hyphomicrobiales</taxon>
        <taxon>Hyphomicrobiaceae</taxon>
        <taxon>Rhodomicrobium</taxon>
    </lineage>
</organism>
<reference evidence="3" key="1">
    <citation type="journal article" date="2011" name="J. Bacteriol.">
        <title>Genome sequences of eight morphologically diverse alphaproteobacteria.</title>
        <authorList>
            <consortium name="US DOE Joint Genome Institute"/>
            <person name="Brown P.J."/>
            <person name="Kysela D.T."/>
            <person name="Buechlein A."/>
            <person name="Hemmerich C."/>
            <person name="Brun Y.V."/>
        </authorList>
    </citation>
    <scope>NUCLEOTIDE SEQUENCE [LARGE SCALE GENOMIC DNA]</scope>
    <source>
        <strain evidence="3">ATCC 17100 / ATH 3.1.1 / DSM 162 / LMG 4299</strain>
    </source>
</reference>
<dbReference type="EMBL" id="CP002292">
    <property type="protein sequence ID" value="ADP71512.1"/>
    <property type="molecule type" value="Genomic_DNA"/>
</dbReference>
<dbReference type="Gene3D" id="3.40.630.30">
    <property type="match status" value="1"/>
</dbReference>
<dbReference type="STRING" id="648757.Rvan_2288"/>
<dbReference type="KEGG" id="rva:Rvan_2288"/>
<dbReference type="SUPFAM" id="SSF55729">
    <property type="entry name" value="Acyl-CoA N-acyltransferases (Nat)"/>
    <property type="match status" value="1"/>
</dbReference>
<dbReference type="Proteomes" id="UP000001399">
    <property type="component" value="Chromosome"/>
</dbReference>
<gene>
    <name evidence="2" type="ordered locus">Rvan_2288</name>
</gene>
<evidence type="ECO:0000313" key="2">
    <source>
        <dbReference type="EMBL" id="ADP71512.1"/>
    </source>
</evidence>
<dbReference type="OrthoDB" id="5459937at2"/>
<name>E3I3U9_RHOVT</name>
<dbReference type="GO" id="GO:0016747">
    <property type="term" value="F:acyltransferase activity, transferring groups other than amino-acyl groups"/>
    <property type="evidence" value="ECO:0007669"/>
    <property type="project" value="InterPro"/>
</dbReference>